<proteinExistence type="predicted"/>
<gene>
    <name evidence="3" type="ORF">P0O15_05360</name>
</gene>
<comment type="caution">
    <text evidence="3">The sequence shown here is derived from an EMBL/GenBank/DDBJ whole genome shotgun (WGS) entry which is preliminary data.</text>
</comment>
<dbReference type="InterPro" id="IPR003806">
    <property type="entry name" value="ATP-grasp_PylC-type"/>
</dbReference>
<evidence type="ECO:0000313" key="3">
    <source>
        <dbReference type="EMBL" id="MDF0590602.1"/>
    </source>
</evidence>
<dbReference type="Gene3D" id="2.30.36.100">
    <property type="match status" value="1"/>
</dbReference>
<accession>A0ABT5X7D4</accession>
<evidence type="ECO:0000259" key="2">
    <source>
        <dbReference type="PROSITE" id="PS50975"/>
    </source>
</evidence>
<evidence type="ECO:0000256" key="1">
    <source>
        <dbReference type="PROSITE-ProRule" id="PRU00409"/>
    </source>
</evidence>
<sequence length="315" mass="33206">MKILIAEYAIATGLPGTFQVEGGAMLSILAGSFVRLGHDVIYPTAGPAIGAGRGVVLGGRSDDDFGKFLAGTQADAGLVIAPDELLPGFLEFLEESAINLGSSPKAALLSADKLACTRRLQEEGVPVVEIADPYDPGDGPFVLKPRFGCASEGLELVDKLPEEVGDGLIATKYREGEPLSVSLIAAGDRVLPLTINKQLISVEAGFEYQGGIVPYHTDREEEILRVAKAAARALELRGYAGIDLVVGDLPRVVDVNPRPTTSIVGISKVMRKELADLILRARFATLPEGVTVEGVCEFRKGELELQGNGLSSGRG</sequence>
<protein>
    <submittedName>
        <fullName evidence="3">ATP-grasp domain-containing protein</fullName>
    </submittedName>
</protein>
<dbReference type="Pfam" id="PF02655">
    <property type="entry name" value="ATP-grasp_3"/>
    <property type="match status" value="1"/>
</dbReference>
<dbReference type="SUPFAM" id="SSF56059">
    <property type="entry name" value="Glutathione synthetase ATP-binding domain-like"/>
    <property type="match status" value="1"/>
</dbReference>
<dbReference type="PIRSF" id="PIRSF016766">
    <property type="entry name" value="UCP016766_ATPgrasp"/>
    <property type="match status" value="1"/>
</dbReference>
<reference evidence="3 4" key="1">
    <citation type="submission" date="2023-03" db="EMBL/GenBank/DDBJ databases">
        <title>WGS of Methanotrichaceae archaeon Mx.</title>
        <authorList>
            <person name="Sorokin D.Y."/>
            <person name="Merkel A.Y."/>
        </authorList>
    </citation>
    <scope>NUCLEOTIDE SEQUENCE [LARGE SCALE GENOMIC DNA]</scope>
    <source>
        <strain evidence="3 4">Mx</strain>
    </source>
</reference>
<dbReference type="RefSeq" id="WP_316966351.1">
    <property type="nucleotide sequence ID" value="NZ_JARFPK010000015.1"/>
</dbReference>
<dbReference type="InterPro" id="IPR024710">
    <property type="entry name" value="MfnD"/>
</dbReference>
<organism evidence="3 4">
    <name type="scientific">Candidatus Methanocrinis natronophilus</name>
    <dbReference type="NCBI Taxonomy" id="3033396"/>
    <lineage>
        <taxon>Archaea</taxon>
        <taxon>Methanobacteriati</taxon>
        <taxon>Methanobacteriota</taxon>
        <taxon>Stenosarchaea group</taxon>
        <taxon>Methanomicrobia</taxon>
        <taxon>Methanotrichales</taxon>
        <taxon>Methanotrichaceae</taxon>
        <taxon>Methanocrinis</taxon>
    </lineage>
</organism>
<keyword evidence="1" id="KW-0067">ATP-binding</keyword>
<dbReference type="PROSITE" id="PS50975">
    <property type="entry name" value="ATP_GRASP"/>
    <property type="match status" value="1"/>
</dbReference>
<name>A0ABT5X7D4_9EURY</name>
<keyword evidence="1" id="KW-0547">Nucleotide-binding</keyword>
<dbReference type="InterPro" id="IPR011761">
    <property type="entry name" value="ATP-grasp"/>
</dbReference>
<keyword evidence="4" id="KW-1185">Reference proteome</keyword>
<feature type="domain" description="ATP-grasp" evidence="2">
    <location>
        <begin position="92"/>
        <end position="283"/>
    </location>
</feature>
<dbReference type="Gene3D" id="3.30.470.20">
    <property type="entry name" value="ATP-grasp fold, B domain"/>
    <property type="match status" value="1"/>
</dbReference>
<dbReference type="Proteomes" id="UP001220010">
    <property type="component" value="Unassembled WGS sequence"/>
</dbReference>
<dbReference type="EMBL" id="JARFPK010000015">
    <property type="protein sequence ID" value="MDF0590602.1"/>
    <property type="molecule type" value="Genomic_DNA"/>
</dbReference>
<evidence type="ECO:0000313" key="4">
    <source>
        <dbReference type="Proteomes" id="UP001220010"/>
    </source>
</evidence>